<dbReference type="AlphaFoldDB" id="A0A6J4UTW9"/>
<evidence type="ECO:0000256" key="1">
    <source>
        <dbReference type="SAM" id="MobiDB-lite"/>
    </source>
</evidence>
<name>A0A6J4UTW9_9BACT</name>
<gene>
    <name evidence="2" type="ORF">AVDCRST_MAG70-1317</name>
</gene>
<feature type="non-terminal residue" evidence="2">
    <location>
        <position position="67"/>
    </location>
</feature>
<feature type="compositionally biased region" description="Basic and acidic residues" evidence="1">
    <location>
        <begin position="51"/>
        <end position="67"/>
    </location>
</feature>
<sequence length="67" mass="7654">RPGRGHRGPQFPRCPIAVGQHHQCPTQRHPFRGRRRPTGRRRVHLGPDPQRPVRDGVGRGGLSDRRL</sequence>
<organism evidence="2">
    <name type="scientific">uncultured Thermomicrobiales bacterium</name>
    <dbReference type="NCBI Taxonomy" id="1645740"/>
    <lineage>
        <taxon>Bacteria</taxon>
        <taxon>Pseudomonadati</taxon>
        <taxon>Thermomicrobiota</taxon>
        <taxon>Thermomicrobia</taxon>
        <taxon>Thermomicrobiales</taxon>
        <taxon>environmental samples</taxon>
    </lineage>
</organism>
<dbReference type="EMBL" id="CADCWH010000207">
    <property type="protein sequence ID" value="CAA9556345.1"/>
    <property type="molecule type" value="Genomic_DNA"/>
</dbReference>
<feature type="non-terminal residue" evidence="2">
    <location>
        <position position="1"/>
    </location>
</feature>
<accession>A0A6J4UTW9</accession>
<evidence type="ECO:0000313" key="2">
    <source>
        <dbReference type="EMBL" id="CAA9556345.1"/>
    </source>
</evidence>
<proteinExistence type="predicted"/>
<protein>
    <submittedName>
        <fullName evidence="2">Uncharacterized protein</fullName>
    </submittedName>
</protein>
<feature type="compositionally biased region" description="Basic residues" evidence="1">
    <location>
        <begin position="29"/>
        <end position="44"/>
    </location>
</feature>
<feature type="region of interest" description="Disordered" evidence="1">
    <location>
        <begin position="1"/>
        <end position="67"/>
    </location>
</feature>
<reference evidence="2" key="1">
    <citation type="submission" date="2020-02" db="EMBL/GenBank/DDBJ databases">
        <authorList>
            <person name="Meier V. D."/>
        </authorList>
    </citation>
    <scope>NUCLEOTIDE SEQUENCE</scope>
    <source>
        <strain evidence="2">AVDCRST_MAG70</strain>
    </source>
</reference>